<organism evidence="2 3">
    <name type="scientific">Paenibacillus mendelii</name>
    <dbReference type="NCBI Taxonomy" id="206163"/>
    <lineage>
        <taxon>Bacteria</taxon>
        <taxon>Bacillati</taxon>
        <taxon>Bacillota</taxon>
        <taxon>Bacilli</taxon>
        <taxon>Bacillales</taxon>
        <taxon>Paenibacillaceae</taxon>
        <taxon>Paenibacillus</taxon>
    </lineage>
</organism>
<gene>
    <name evidence="2" type="ORF">ACFFJ8_04660</name>
</gene>
<sequence>MRPGLSARTEKSDQLQEYIQLYQDAGWEYVTSFGTMWHYFRRVWMPGELPRLYTDVGSLREQYKKIQRVLILMMFLNLIILSANMTNLLSYIQDRFWGIIFPVLLIYLLLFGLMGYGYMKMGKKIKKMEN</sequence>
<dbReference type="InterPro" id="IPR021359">
    <property type="entry name" value="DUF2812"/>
</dbReference>
<evidence type="ECO:0000313" key="2">
    <source>
        <dbReference type="EMBL" id="MFC0390667.1"/>
    </source>
</evidence>
<comment type="caution">
    <text evidence="2">The sequence shown here is derived from an EMBL/GenBank/DDBJ whole genome shotgun (WGS) entry which is preliminary data.</text>
</comment>
<name>A0ABV6J534_9BACL</name>
<evidence type="ECO:0000256" key="1">
    <source>
        <dbReference type="SAM" id="Phobius"/>
    </source>
</evidence>
<dbReference type="RefSeq" id="WP_256555450.1">
    <property type="nucleotide sequence ID" value="NZ_JBHLVF010000009.1"/>
</dbReference>
<dbReference type="Proteomes" id="UP001589818">
    <property type="component" value="Unassembled WGS sequence"/>
</dbReference>
<dbReference type="EMBL" id="JBHLVF010000009">
    <property type="protein sequence ID" value="MFC0390667.1"/>
    <property type="molecule type" value="Genomic_DNA"/>
</dbReference>
<keyword evidence="1" id="KW-0812">Transmembrane</keyword>
<dbReference type="Pfam" id="PF11193">
    <property type="entry name" value="DUF2812"/>
    <property type="match status" value="1"/>
</dbReference>
<accession>A0ABV6J534</accession>
<feature type="transmembrane region" description="Helical" evidence="1">
    <location>
        <begin position="96"/>
        <end position="118"/>
    </location>
</feature>
<keyword evidence="1" id="KW-0472">Membrane</keyword>
<keyword evidence="3" id="KW-1185">Reference proteome</keyword>
<keyword evidence="1" id="KW-1133">Transmembrane helix</keyword>
<reference evidence="2 3" key="1">
    <citation type="submission" date="2024-09" db="EMBL/GenBank/DDBJ databases">
        <authorList>
            <person name="Sun Q."/>
            <person name="Mori K."/>
        </authorList>
    </citation>
    <scope>NUCLEOTIDE SEQUENCE [LARGE SCALE GENOMIC DNA]</scope>
    <source>
        <strain evidence="2 3">CCM 4839</strain>
    </source>
</reference>
<protein>
    <submittedName>
        <fullName evidence="2">DUF2812 domain-containing protein</fullName>
    </submittedName>
</protein>
<proteinExistence type="predicted"/>
<evidence type="ECO:0000313" key="3">
    <source>
        <dbReference type="Proteomes" id="UP001589818"/>
    </source>
</evidence>
<feature type="transmembrane region" description="Helical" evidence="1">
    <location>
        <begin position="69"/>
        <end position="90"/>
    </location>
</feature>